<dbReference type="AlphaFoldDB" id="A0A3M7RH33"/>
<reference evidence="1 2" key="1">
    <citation type="journal article" date="2018" name="Sci. Rep.">
        <title>Genomic signatures of local adaptation to the degree of environmental predictability in rotifers.</title>
        <authorList>
            <person name="Franch-Gras L."/>
            <person name="Hahn C."/>
            <person name="Garcia-Roger E.M."/>
            <person name="Carmona M.J."/>
            <person name="Serra M."/>
            <person name="Gomez A."/>
        </authorList>
    </citation>
    <scope>NUCLEOTIDE SEQUENCE [LARGE SCALE GENOMIC DNA]</scope>
    <source>
        <strain evidence="1">HYR1</strain>
    </source>
</reference>
<gene>
    <name evidence="1" type="ORF">BpHYR1_019298</name>
</gene>
<evidence type="ECO:0000313" key="1">
    <source>
        <dbReference type="EMBL" id="RNA22883.1"/>
    </source>
</evidence>
<organism evidence="1 2">
    <name type="scientific">Brachionus plicatilis</name>
    <name type="common">Marine rotifer</name>
    <name type="synonym">Brachionus muelleri</name>
    <dbReference type="NCBI Taxonomy" id="10195"/>
    <lineage>
        <taxon>Eukaryota</taxon>
        <taxon>Metazoa</taxon>
        <taxon>Spiralia</taxon>
        <taxon>Gnathifera</taxon>
        <taxon>Rotifera</taxon>
        <taxon>Eurotatoria</taxon>
        <taxon>Monogononta</taxon>
        <taxon>Pseudotrocha</taxon>
        <taxon>Ploima</taxon>
        <taxon>Brachionidae</taxon>
        <taxon>Brachionus</taxon>
    </lineage>
</organism>
<proteinExistence type="predicted"/>
<comment type="caution">
    <text evidence="1">The sequence shown here is derived from an EMBL/GenBank/DDBJ whole genome shotgun (WGS) entry which is preliminary data.</text>
</comment>
<sequence length="145" mass="16502">MYETIKKDFFQNLPKAEVLDVIEKDKTFKRKKGSGRPAEIGAKQMVAKLRAYFNHKSGQHIYLGEMAICIMAPLTAKEVNPANVPKARPVEDFWGNLKAKAARKQDLHLPEQYGPKGCTRLCQERVQINLGRNILIDDIIILKKL</sequence>
<dbReference type="EMBL" id="REGN01003386">
    <property type="protein sequence ID" value="RNA22883.1"/>
    <property type="molecule type" value="Genomic_DNA"/>
</dbReference>
<evidence type="ECO:0000313" key="2">
    <source>
        <dbReference type="Proteomes" id="UP000276133"/>
    </source>
</evidence>
<name>A0A3M7RH33_BRAPC</name>
<dbReference type="Proteomes" id="UP000276133">
    <property type="component" value="Unassembled WGS sequence"/>
</dbReference>
<dbReference type="OrthoDB" id="6507355at2759"/>
<accession>A0A3M7RH33</accession>
<keyword evidence="2" id="KW-1185">Reference proteome</keyword>
<protein>
    <submittedName>
        <fullName evidence="1">Uncharacterized protein</fullName>
    </submittedName>
</protein>